<keyword evidence="11" id="KW-1185">Reference proteome</keyword>
<feature type="binding site" evidence="8">
    <location>
        <position position="221"/>
    </location>
    <ligand>
        <name>L-aspartate</name>
        <dbReference type="ChEBI" id="CHEBI:29991"/>
    </ligand>
</feature>
<feature type="binding site" evidence="8">
    <location>
        <position position="454"/>
    </location>
    <ligand>
        <name>L-aspartate</name>
        <dbReference type="ChEBI" id="CHEBI:29991"/>
    </ligand>
</feature>
<dbReference type="EC" id="6.1.1.23" evidence="8"/>
<dbReference type="InterPro" id="IPR002312">
    <property type="entry name" value="Asp/Asn-tRNA-synth_IIb"/>
</dbReference>
<accession>A0ABZ2GXD3</accession>
<dbReference type="HAMAP" id="MF_00044">
    <property type="entry name" value="Asp_tRNA_synth_type1"/>
    <property type="match status" value="1"/>
</dbReference>
<dbReference type="EMBL" id="CP135136">
    <property type="protein sequence ID" value="WWR12079.1"/>
    <property type="molecule type" value="Genomic_DNA"/>
</dbReference>
<dbReference type="InterPro" id="IPR004524">
    <property type="entry name" value="Asp-tRNA-ligase_1"/>
</dbReference>
<feature type="binding site" evidence="8">
    <location>
        <begin position="221"/>
        <end position="223"/>
    </location>
    <ligand>
        <name>ATP</name>
        <dbReference type="ChEBI" id="CHEBI:30616"/>
    </ligand>
</feature>
<evidence type="ECO:0000256" key="3">
    <source>
        <dbReference type="ARBA" id="ARBA00022598"/>
    </source>
</evidence>
<dbReference type="RefSeq" id="WP_338521685.1">
    <property type="nucleotide sequence ID" value="NZ_CP135136.1"/>
</dbReference>
<feature type="region of interest" description="Aspartate" evidence="8">
    <location>
        <begin position="199"/>
        <end position="202"/>
    </location>
</feature>
<dbReference type="PANTHER" id="PTHR22594">
    <property type="entry name" value="ASPARTYL/LYSYL-TRNA SYNTHETASE"/>
    <property type="match status" value="1"/>
</dbReference>
<comment type="subunit">
    <text evidence="8">Homodimer.</text>
</comment>
<evidence type="ECO:0000313" key="11">
    <source>
        <dbReference type="Proteomes" id="UP001360424"/>
    </source>
</evidence>
<dbReference type="InterPro" id="IPR004364">
    <property type="entry name" value="Aa-tRNA-synt_II"/>
</dbReference>
<evidence type="ECO:0000256" key="4">
    <source>
        <dbReference type="ARBA" id="ARBA00022741"/>
    </source>
</evidence>
<sequence length="581" mass="68412">MRSHYCSSINKKLLNKVVSICGWIDNYRQHKKVIFFDVRDHSGILQIVCTYKNEKVFSIAKKIHYEDVIWAKGLVCNHSNILKHHNSKINYIEILVHKLKILNQAIFLPFTPNECKNLDISKTMRYKFRYLDLRRDKMQKKLVFRHNLIQYIRNYLNKKNFIDIETPFLTRSTPEGAKDYFVQSRSNLKKFYALPQSPQLFKQLIMMSGFNKYYQIVRCFRDEDLRSDRQPEFTQLDIEMSFIKERHVQKIIEDMLIKIFKKFLNVTLSKKFTSIKYSDAINKFGTDKPDLRIPIELINITKIVKKYNFSTFFTFKKDSDNQVIAFKVPNYCIISNKEIMQYITFMKKYKIKKFFYLKLNDDMPTYISSEFSILNFLSENCINEILHFMSVMSNEIVFICVGFENIIYESMGNLRIEIGNNKNLISTSTWSILWITDYPMFLLDEKTKKLQSVHHPFVAPKKNNLEFLKKNPLKVLSKSYDLIINGHEIGGGSIRIHDFNLQNTIFSILNIDIKRIKYDFGFFLNALKHGCPPHGGIALGIDRLIMLLTNSKSIRDVIAFPKTNSATCMLTNSPAEITDYI</sequence>
<evidence type="ECO:0000256" key="6">
    <source>
        <dbReference type="ARBA" id="ARBA00022917"/>
    </source>
</evidence>
<feature type="binding site" evidence="8">
    <location>
        <position position="488"/>
    </location>
    <ligand>
        <name>ATP</name>
        <dbReference type="ChEBI" id="CHEBI:30616"/>
    </ligand>
</feature>
<dbReference type="Gene3D" id="2.40.50.140">
    <property type="entry name" value="Nucleic acid-binding proteins"/>
    <property type="match status" value="1"/>
</dbReference>
<comment type="caution">
    <text evidence="8">Lacks conserved residue(s) required for the propagation of feature annotation.</text>
</comment>
<organism evidence="10 11">
    <name type="scientific">Candidatus Legionella polyplacis</name>
    <dbReference type="NCBI Taxonomy" id="2005262"/>
    <lineage>
        <taxon>Bacteria</taxon>
        <taxon>Pseudomonadati</taxon>
        <taxon>Pseudomonadota</taxon>
        <taxon>Gammaproteobacteria</taxon>
        <taxon>Legionellales</taxon>
        <taxon>Legionellaceae</taxon>
        <taxon>Legionella</taxon>
    </lineage>
</organism>
<feature type="site" description="Important for tRNA non-discrimination" evidence="8">
    <location>
        <position position="30"/>
    </location>
</feature>
<evidence type="ECO:0000313" key="10">
    <source>
        <dbReference type="EMBL" id="WWR12079.1"/>
    </source>
</evidence>
<evidence type="ECO:0000256" key="2">
    <source>
        <dbReference type="ARBA" id="ARBA00022490"/>
    </source>
</evidence>
<feature type="binding site" evidence="8">
    <location>
        <position position="175"/>
    </location>
    <ligand>
        <name>L-aspartate</name>
        <dbReference type="ChEBI" id="CHEBI:29991"/>
    </ligand>
</feature>
<comment type="catalytic activity">
    <reaction evidence="8">
        <text>tRNA(Asx) + L-aspartate + ATP = L-aspartyl-tRNA(Asx) + AMP + diphosphate</text>
        <dbReference type="Rhea" id="RHEA:18349"/>
        <dbReference type="Rhea" id="RHEA-COMP:9710"/>
        <dbReference type="Rhea" id="RHEA-COMP:9711"/>
        <dbReference type="ChEBI" id="CHEBI:29991"/>
        <dbReference type="ChEBI" id="CHEBI:30616"/>
        <dbReference type="ChEBI" id="CHEBI:33019"/>
        <dbReference type="ChEBI" id="CHEBI:78442"/>
        <dbReference type="ChEBI" id="CHEBI:78516"/>
        <dbReference type="ChEBI" id="CHEBI:456215"/>
        <dbReference type="EC" id="6.1.1.23"/>
    </reaction>
</comment>
<dbReference type="Gene3D" id="3.30.1360.30">
    <property type="entry name" value="GAD-like domain"/>
    <property type="match status" value="1"/>
</dbReference>
<comment type="function">
    <text evidence="8">Aspartyl-tRNA synthetase with relaxed tRNA specificity since it is able to aspartylate not only its cognate tRNA(Asp) but also tRNA(Asn). Reaction proceeds in two steps: L-aspartate is first activated by ATP to form Asp-AMP and then transferred to the acceptor end of tRNA(Asp/Asn).</text>
</comment>
<evidence type="ECO:0000259" key="9">
    <source>
        <dbReference type="PROSITE" id="PS50862"/>
    </source>
</evidence>
<keyword evidence="5 8" id="KW-0067">ATP-binding</keyword>
<feature type="binding site" evidence="8">
    <location>
        <position position="230"/>
    </location>
    <ligand>
        <name>ATP</name>
        <dbReference type="ChEBI" id="CHEBI:30616"/>
    </ligand>
</feature>
<dbReference type="CDD" id="cd04317">
    <property type="entry name" value="EcAspRS_like_N"/>
    <property type="match status" value="1"/>
</dbReference>
<proteinExistence type="inferred from homology"/>
<evidence type="ECO:0000256" key="7">
    <source>
        <dbReference type="ARBA" id="ARBA00023146"/>
    </source>
</evidence>
<name>A0ABZ2GXD3_9GAMM</name>
<dbReference type="InterPro" id="IPR012340">
    <property type="entry name" value="NA-bd_OB-fold"/>
</dbReference>
<dbReference type="InterPro" id="IPR029351">
    <property type="entry name" value="GAD_dom"/>
</dbReference>
<dbReference type="SUPFAM" id="SSF55261">
    <property type="entry name" value="GAD domain-like"/>
    <property type="match status" value="1"/>
</dbReference>
<evidence type="ECO:0000256" key="1">
    <source>
        <dbReference type="ARBA" id="ARBA00006303"/>
    </source>
</evidence>
<dbReference type="NCBIfam" id="NF001750">
    <property type="entry name" value="PRK00476.1"/>
    <property type="match status" value="1"/>
</dbReference>
<comment type="similarity">
    <text evidence="1 8">Belongs to the class-II aminoacyl-tRNA synthetase family. Type 1 subfamily.</text>
</comment>
<dbReference type="InterPro" id="IPR047090">
    <property type="entry name" value="AspRS_core"/>
</dbReference>
<keyword evidence="2 8" id="KW-0963">Cytoplasm</keyword>
<dbReference type="InterPro" id="IPR045864">
    <property type="entry name" value="aa-tRNA-synth_II/BPL/LPL"/>
</dbReference>
<gene>
    <name evidence="8 10" type="primary">aspS</name>
    <name evidence="10" type="ORF">RQL38_00320</name>
</gene>
<dbReference type="InterPro" id="IPR047089">
    <property type="entry name" value="Asp-tRNA-ligase_1_N"/>
</dbReference>
<dbReference type="Gene3D" id="3.30.930.10">
    <property type="entry name" value="Bira Bifunctional Protein, Domain 2"/>
    <property type="match status" value="1"/>
</dbReference>
<dbReference type="NCBIfam" id="TIGR00459">
    <property type="entry name" value="aspS_bact"/>
    <property type="match status" value="1"/>
</dbReference>
<feature type="binding site" evidence="8">
    <location>
        <begin position="540"/>
        <end position="543"/>
    </location>
    <ligand>
        <name>ATP</name>
        <dbReference type="ChEBI" id="CHEBI:30616"/>
    </ligand>
</feature>
<evidence type="ECO:0000256" key="8">
    <source>
        <dbReference type="HAMAP-Rule" id="MF_00044"/>
    </source>
</evidence>
<dbReference type="CDD" id="cd00777">
    <property type="entry name" value="AspRS_core"/>
    <property type="match status" value="1"/>
</dbReference>
<dbReference type="SUPFAM" id="SSF50249">
    <property type="entry name" value="Nucleic acid-binding proteins"/>
    <property type="match status" value="1"/>
</dbReference>
<dbReference type="Proteomes" id="UP001360424">
    <property type="component" value="Chromosome"/>
</dbReference>
<reference evidence="10" key="1">
    <citation type="submission" date="2023-09" db="EMBL/GenBank/DDBJ databases">
        <title>Genomes of two closely related lineages of the louse Polyplax serrata with different host specificities.</title>
        <authorList>
            <person name="Martinu J."/>
            <person name="Tarabai H."/>
            <person name="Stefka J."/>
            <person name="Hypsa V."/>
        </authorList>
    </citation>
    <scope>NUCLEOTIDE SEQUENCE [LARGE SCALE GENOMIC DNA]</scope>
    <source>
        <strain evidence="10">HR10_N</strain>
    </source>
</reference>
<keyword evidence="3 8" id="KW-0436">Ligase</keyword>
<feature type="domain" description="Aminoacyl-transfer RNA synthetases class-II family profile" evidence="9">
    <location>
        <begin position="145"/>
        <end position="561"/>
    </location>
</feature>
<dbReference type="PANTHER" id="PTHR22594:SF5">
    <property type="entry name" value="ASPARTATE--TRNA LIGASE, MITOCHONDRIAL"/>
    <property type="match status" value="1"/>
</dbReference>
<keyword evidence="7 8" id="KW-0030">Aminoacyl-tRNA synthetase</keyword>
<dbReference type="PROSITE" id="PS50862">
    <property type="entry name" value="AA_TRNA_LIGASE_II"/>
    <property type="match status" value="1"/>
</dbReference>
<dbReference type="Pfam" id="PF00152">
    <property type="entry name" value="tRNA-synt_2"/>
    <property type="match status" value="1"/>
</dbReference>
<evidence type="ECO:0000256" key="5">
    <source>
        <dbReference type="ARBA" id="ARBA00022840"/>
    </source>
</evidence>
<dbReference type="InterPro" id="IPR004115">
    <property type="entry name" value="GAD-like_sf"/>
</dbReference>
<keyword evidence="4 8" id="KW-0547">Nucleotide-binding</keyword>
<protein>
    <recommendedName>
        <fullName evidence="8">Aspartate--tRNA(Asp/Asn) ligase</fullName>
        <ecNumber evidence="8">6.1.1.23</ecNumber>
    </recommendedName>
    <alternativeName>
        <fullName evidence="8">Aspartyl-tRNA synthetase</fullName>
        <shortName evidence="8">AspRS</shortName>
    </alternativeName>
    <alternativeName>
        <fullName evidence="8">Non-discriminating aspartyl-tRNA synthetase</fullName>
        <shortName evidence="8">ND-AspRS</shortName>
    </alternativeName>
</protein>
<dbReference type="SUPFAM" id="SSF55681">
    <property type="entry name" value="Class II aaRS and biotin synthetases"/>
    <property type="match status" value="1"/>
</dbReference>
<dbReference type="Pfam" id="PF01336">
    <property type="entry name" value="tRNA_anti-codon"/>
    <property type="match status" value="1"/>
</dbReference>
<keyword evidence="6 8" id="KW-0648">Protein biosynthesis</keyword>
<feature type="binding site" evidence="8">
    <location>
        <position position="495"/>
    </location>
    <ligand>
        <name>L-aspartate</name>
        <dbReference type="ChEBI" id="CHEBI:29991"/>
    </ligand>
</feature>
<dbReference type="Pfam" id="PF02938">
    <property type="entry name" value="GAD"/>
    <property type="match status" value="1"/>
</dbReference>
<dbReference type="GO" id="GO:0004815">
    <property type="term" value="F:aspartate-tRNA ligase activity"/>
    <property type="evidence" value="ECO:0007669"/>
    <property type="project" value="UniProtKB-EC"/>
</dbReference>
<dbReference type="PRINTS" id="PR01042">
    <property type="entry name" value="TRNASYNTHASP"/>
</dbReference>
<dbReference type="InterPro" id="IPR006195">
    <property type="entry name" value="aa-tRNA-synth_II"/>
</dbReference>
<dbReference type="InterPro" id="IPR004365">
    <property type="entry name" value="NA-bd_OB_tRNA"/>
</dbReference>
<comment type="subcellular location">
    <subcellularLocation>
        <location evidence="8">Cytoplasm</location>
    </subcellularLocation>
</comment>